<protein>
    <submittedName>
        <fullName evidence="2">Uncharacterized protein</fullName>
    </submittedName>
</protein>
<organism evidence="2 3">
    <name type="scientific">Uliginosibacterium paludis</name>
    <dbReference type="NCBI Taxonomy" id="1615952"/>
    <lineage>
        <taxon>Bacteria</taxon>
        <taxon>Pseudomonadati</taxon>
        <taxon>Pseudomonadota</taxon>
        <taxon>Betaproteobacteria</taxon>
        <taxon>Rhodocyclales</taxon>
        <taxon>Zoogloeaceae</taxon>
        <taxon>Uliginosibacterium</taxon>
    </lineage>
</organism>
<proteinExistence type="predicted"/>
<accession>A0ABV2CPI9</accession>
<evidence type="ECO:0000256" key="1">
    <source>
        <dbReference type="SAM" id="MobiDB-lite"/>
    </source>
</evidence>
<feature type="region of interest" description="Disordered" evidence="1">
    <location>
        <begin position="70"/>
        <end position="102"/>
    </location>
</feature>
<evidence type="ECO:0000313" key="3">
    <source>
        <dbReference type="Proteomes" id="UP001548590"/>
    </source>
</evidence>
<gene>
    <name evidence="2" type="ORF">ABVT11_08265</name>
</gene>
<dbReference type="EMBL" id="JBEWLZ010000004">
    <property type="protein sequence ID" value="MET1489819.1"/>
    <property type="molecule type" value="Genomic_DNA"/>
</dbReference>
<dbReference type="Proteomes" id="UP001548590">
    <property type="component" value="Unassembled WGS sequence"/>
</dbReference>
<evidence type="ECO:0000313" key="2">
    <source>
        <dbReference type="EMBL" id="MET1489819.1"/>
    </source>
</evidence>
<name>A0ABV2CPI9_9RHOO</name>
<feature type="compositionally biased region" description="Basic and acidic residues" evidence="1">
    <location>
        <begin position="90"/>
        <end position="101"/>
    </location>
</feature>
<sequence length="123" mass="12797">MKSSEASTVPATGAVEEDAALLLDETALALLEARLDAAAELEDCVAVDERLEVLEATLDALDAVAIEDDEAATAGAAEEGVVTSPSPPPHADRSPSSKTETRAPALTGRVFFLDVCIECPWMT</sequence>
<dbReference type="RefSeq" id="WP_345923070.1">
    <property type="nucleotide sequence ID" value="NZ_JBDIVF010000001.1"/>
</dbReference>
<reference evidence="2 3" key="1">
    <citation type="submission" date="2024-07" db="EMBL/GenBank/DDBJ databases">
        <title>Uliginosibacterium paludis KCTC:42655.</title>
        <authorList>
            <person name="Kim M.K."/>
        </authorList>
    </citation>
    <scope>NUCLEOTIDE SEQUENCE [LARGE SCALE GENOMIC DNA]</scope>
    <source>
        <strain evidence="2 3">KCTC 42655</strain>
    </source>
</reference>
<feature type="compositionally biased region" description="Low complexity" evidence="1">
    <location>
        <begin position="72"/>
        <end position="83"/>
    </location>
</feature>
<keyword evidence="3" id="KW-1185">Reference proteome</keyword>
<comment type="caution">
    <text evidence="2">The sequence shown here is derived from an EMBL/GenBank/DDBJ whole genome shotgun (WGS) entry which is preliminary data.</text>
</comment>